<name>A0A654G4K2_ARATH</name>
<reference evidence="1 2" key="1">
    <citation type="submission" date="2019-11" db="EMBL/GenBank/DDBJ databases">
        <authorList>
            <person name="Jiao W.-B."/>
            <person name="Schneeberger K."/>
        </authorList>
    </citation>
    <scope>NUCLEOTIDE SEQUENCE [LARGE SCALE GENOMIC DNA]</scope>
    <source>
        <strain evidence="2">cv. An-1</strain>
    </source>
</reference>
<dbReference type="Proteomes" id="UP000426265">
    <property type="component" value="Unassembled WGS sequence"/>
</dbReference>
<dbReference type="EMBL" id="CACRSJ010000110">
    <property type="protein sequence ID" value="VYS68098.1"/>
    <property type="molecule type" value="Genomic_DNA"/>
</dbReference>
<accession>A0A654G4K2</accession>
<proteinExistence type="predicted"/>
<protein>
    <submittedName>
        <fullName evidence="1">Uncharacterized protein</fullName>
    </submittedName>
</protein>
<organism evidence="1 2">
    <name type="scientific">Arabidopsis thaliana</name>
    <name type="common">Mouse-ear cress</name>
    <dbReference type="NCBI Taxonomy" id="3702"/>
    <lineage>
        <taxon>Eukaryota</taxon>
        <taxon>Viridiplantae</taxon>
        <taxon>Streptophyta</taxon>
        <taxon>Embryophyta</taxon>
        <taxon>Tracheophyta</taxon>
        <taxon>Spermatophyta</taxon>
        <taxon>Magnoliopsida</taxon>
        <taxon>eudicotyledons</taxon>
        <taxon>Gunneridae</taxon>
        <taxon>Pentapetalae</taxon>
        <taxon>rosids</taxon>
        <taxon>malvids</taxon>
        <taxon>Brassicales</taxon>
        <taxon>Brassicaceae</taxon>
        <taxon>Camelineae</taxon>
        <taxon>Arabidopsis</taxon>
    </lineage>
</organism>
<gene>
    <name evidence="1" type="ORF">AN1_LOCUS23492</name>
</gene>
<evidence type="ECO:0000313" key="2">
    <source>
        <dbReference type="Proteomes" id="UP000426265"/>
    </source>
</evidence>
<evidence type="ECO:0000313" key="1">
    <source>
        <dbReference type="EMBL" id="VYS68098.1"/>
    </source>
</evidence>
<sequence length="75" mass="7512">MKGEFPVAGLRLASPALSAALASLRLASPAPSAALASLVSGVFVSFFDGLGWLCLNDVGVFRVISGGIVSFDGEG</sequence>
<dbReference type="AlphaFoldDB" id="A0A654G4K2"/>